<sequence>MNHVLCCNGKMDVSVYGVKPLKAANTLQPLQERFRLDAGAFWSWGKFSWHSMGSLIIVEGTMDKYKYASVLADHIYPIYEFFTFRMVTYTSGTMRSVTQLAVYVSDLKSPRISLPFYPGQQTHLI</sequence>
<name>A0A8X6SJ64_TRICX</name>
<gene>
    <name evidence="1" type="ORF">TNCV_4934841</name>
</gene>
<reference evidence="1" key="1">
    <citation type="submission" date="2020-08" db="EMBL/GenBank/DDBJ databases">
        <title>Multicomponent nature underlies the extraordinary mechanical properties of spider dragline silk.</title>
        <authorList>
            <person name="Kono N."/>
            <person name="Nakamura H."/>
            <person name="Mori M."/>
            <person name="Yoshida Y."/>
            <person name="Ohtoshi R."/>
            <person name="Malay A.D."/>
            <person name="Moran D.A.P."/>
            <person name="Tomita M."/>
            <person name="Numata K."/>
            <person name="Arakawa K."/>
        </authorList>
    </citation>
    <scope>NUCLEOTIDE SEQUENCE</scope>
</reference>
<protein>
    <submittedName>
        <fullName evidence="1">Uncharacterized protein</fullName>
    </submittedName>
</protein>
<comment type="caution">
    <text evidence="1">The sequence shown here is derived from an EMBL/GenBank/DDBJ whole genome shotgun (WGS) entry which is preliminary data.</text>
</comment>
<organism evidence="1 2">
    <name type="scientific">Trichonephila clavipes</name>
    <name type="common">Golden silk orbweaver</name>
    <name type="synonym">Nephila clavipes</name>
    <dbReference type="NCBI Taxonomy" id="2585209"/>
    <lineage>
        <taxon>Eukaryota</taxon>
        <taxon>Metazoa</taxon>
        <taxon>Ecdysozoa</taxon>
        <taxon>Arthropoda</taxon>
        <taxon>Chelicerata</taxon>
        <taxon>Arachnida</taxon>
        <taxon>Araneae</taxon>
        <taxon>Araneomorphae</taxon>
        <taxon>Entelegynae</taxon>
        <taxon>Araneoidea</taxon>
        <taxon>Nephilidae</taxon>
        <taxon>Trichonephila</taxon>
    </lineage>
</organism>
<proteinExistence type="predicted"/>
<dbReference type="AlphaFoldDB" id="A0A8X6SJ64"/>
<dbReference type="Proteomes" id="UP000887159">
    <property type="component" value="Unassembled WGS sequence"/>
</dbReference>
<dbReference type="EMBL" id="BMAU01021311">
    <property type="protein sequence ID" value="GFY12195.1"/>
    <property type="molecule type" value="Genomic_DNA"/>
</dbReference>
<evidence type="ECO:0000313" key="1">
    <source>
        <dbReference type="EMBL" id="GFY12195.1"/>
    </source>
</evidence>
<evidence type="ECO:0000313" key="2">
    <source>
        <dbReference type="Proteomes" id="UP000887159"/>
    </source>
</evidence>
<keyword evidence="2" id="KW-1185">Reference proteome</keyword>
<accession>A0A8X6SJ64</accession>